<evidence type="ECO:0000313" key="1">
    <source>
        <dbReference type="EMBL" id="VXC27863.1"/>
    </source>
</evidence>
<reference evidence="1 2" key="1">
    <citation type="submission" date="2019-10" db="EMBL/GenBank/DDBJ databases">
        <authorList>
            <person name="Karimi E."/>
        </authorList>
    </citation>
    <scope>NUCLEOTIDE SEQUENCE [LARGE SCALE GENOMIC DNA]</scope>
    <source>
        <strain evidence="1">Bacillus sp. 348</strain>
    </source>
</reference>
<dbReference type="AlphaFoldDB" id="A0A653X981"/>
<dbReference type="Proteomes" id="UP000433089">
    <property type="component" value="Unassembled WGS sequence"/>
</dbReference>
<gene>
    <name evidence="1" type="ORF">BACI348_50729</name>
</gene>
<organism evidence="1 2">
    <name type="scientific">Bacillus altitudinis</name>
    <dbReference type="NCBI Taxonomy" id="293387"/>
    <lineage>
        <taxon>Bacteria</taxon>
        <taxon>Bacillati</taxon>
        <taxon>Bacillota</taxon>
        <taxon>Bacilli</taxon>
        <taxon>Bacillales</taxon>
        <taxon>Bacillaceae</taxon>
        <taxon>Bacillus</taxon>
    </lineage>
</organism>
<evidence type="ECO:0000313" key="2">
    <source>
        <dbReference type="Proteomes" id="UP000433089"/>
    </source>
</evidence>
<proteinExistence type="predicted"/>
<dbReference type="EMBL" id="CABWLH010000010">
    <property type="protein sequence ID" value="VXC27863.1"/>
    <property type="molecule type" value="Genomic_DNA"/>
</dbReference>
<protein>
    <submittedName>
        <fullName evidence="1">Uncharacterized protein</fullName>
    </submittedName>
</protein>
<accession>A0A653X981</accession>
<name>A0A653X981_BACAB</name>
<sequence length="22" mass="2502">MKIKQNYLTTALFMAKNESNGV</sequence>